<dbReference type="EMBL" id="CACSII010000005">
    <property type="protein sequence ID" value="CAA0097235.1"/>
    <property type="molecule type" value="Genomic_DNA"/>
</dbReference>
<dbReference type="Proteomes" id="UP000434580">
    <property type="component" value="Unassembled WGS sequence"/>
</dbReference>
<name>A0A5S9P1T0_9GAMM</name>
<gene>
    <name evidence="2" type="ORF">DPBNPPHM_02084</name>
    <name evidence="1" type="ORF">DPBNPPHM_03504</name>
</gene>
<evidence type="ECO:0000313" key="1">
    <source>
        <dbReference type="EMBL" id="CAA0097235.1"/>
    </source>
</evidence>
<organism evidence="1 3">
    <name type="scientific">BD1-7 clade bacterium</name>
    <dbReference type="NCBI Taxonomy" id="2029982"/>
    <lineage>
        <taxon>Bacteria</taxon>
        <taxon>Pseudomonadati</taxon>
        <taxon>Pseudomonadota</taxon>
        <taxon>Gammaproteobacteria</taxon>
        <taxon>Cellvibrionales</taxon>
        <taxon>Spongiibacteraceae</taxon>
        <taxon>BD1-7 clade</taxon>
    </lineage>
</organism>
<dbReference type="InterPro" id="IPR014871">
    <property type="entry name" value="dUTPase/dCTP_pyrophosphatase"/>
</dbReference>
<accession>A0A5S9P1T0</accession>
<evidence type="ECO:0000313" key="3">
    <source>
        <dbReference type="Proteomes" id="UP000434580"/>
    </source>
</evidence>
<dbReference type="OrthoDB" id="9775854at2"/>
<dbReference type="AlphaFoldDB" id="A0A5S9P1T0"/>
<dbReference type="Gene3D" id="1.10.4010.10">
    <property type="entry name" value="Type II deoxyuridine triphosphatase"/>
    <property type="match status" value="1"/>
</dbReference>
<protein>
    <recommendedName>
        <fullName evidence="4">dUTP diphosphatase</fullName>
    </recommendedName>
</protein>
<evidence type="ECO:0008006" key="4">
    <source>
        <dbReference type="Google" id="ProtNLM"/>
    </source>
</evidence>
<dbReference type="Pfam" id="PF08761">
    <property type="entry name" value="dUTPase_2"/>
    <property type="match status" value="1"/>
</dbReference>
<dbReference type="SUPFAM" id="SSF101386">
    <property type="entry name" value="all-alpha NTP pyrophosphatases"/>
    <property type="match status" value="1"/>
</dbReference>
<dbReference type="CDD" id="cd11527">
    <property type="entry name" value="NTP-PPase_dUTPase"/>
    <property type="match status" value="1"/>
</dbReference>
<proteinExistence type="predicted"/>
<sequence>MQTELEVMLALQDKMNQKVHPDWINQDFAWFRAIWIECGELVDHYGYKWWKKQTPEMAQVQLEIVDIWHFGLSMLIDGRNYAEIANEIQQALASGVVAQLEVIDATEALAGAILTTREFSVNHFWALLVAADMSFDDLFKQYVGKNVLNFFRQDNGYKDGSYIKVWDGREDNEHLTDILLALDASGANFADQVYSKLQERYPA</sequence>
<reference evidence="1 3" key="1">
    <citation type="submission" date="2019-11" db="EMBL/GenBank/DDBJ databases">
        <authorList>
            <person name="Holert J."/>
        </authorList>
    </citation>
    <scope>NUCLEOTIDE SEQUENCE [LARGE SCALE GENOMIC DNA]</scope>
    <source>
        <strain evidence="1">BC5_2</strain>
    </source>
</reference>
<evidence type="ECO:0000313" key="2">
    <source>
        <dbReference type="EMBL" id="CAA0116489.1"/>
    </source>
</evidence>
<dbReference type="EMBL" id="CACSII010000018">
    <property type="protein sequence ID" value="CAA0116489.1"/>
    <property type="molecule type" value="Genomic_DNA"/>
</dbReference>